<protein>
    <submittedName>
        <fullName evidence="2">Alpha/beta fold hydrolase</fullName>
    </submittedName>
</protein>
<name>A0ABP3WZB0_9CLOT</name>
<accession>A0ABP3WZB0</accession>
<sequence length="314" mass="36014">MNYSEQKSWKELEKFLPQKLHFNSNYHPEEEWWNWKGNNVHLDTFRNTKAKAKVILFHGVGTNGRQLSSIIGGPLSKDGFEVIAIDMPLYGVTEVNKKMTITYDDWVNLGNDYINYELSKDSRPIFLYGLSAGGMETYHVACKNKKVKGIIGMTFLDQRDQQVRDETTKNIFWGKLGVPLSGLSSNIGLSRFKMKMTICSKMNALCNDKNALKILIKDKTSGGNSVPLKFIYTYMTYAPDIEPEDFNICPILLTQPNEDRWTPLYLSTPFLNKIKKVPVKIVELENGSHYPIEEPALDQLHSNILNFINKYLNK</sequence>
<dbReference type="Gene3D" id="3.40.50.1820">
    <property type="entry name" value="alpha/beta hydrolase"/>
    <property type="match status" value="1"/>
</dbReference>
<feature type="domain" description="Serine aminopeptidase S33" evidence="1">
    <location>
        <begin position="49"/>
        <end position="295"/>
    </location>
</feature>
<dbReference type="Proteomes" id="UP001501764">
    <property type="component" value="Unassembled WGS sequence"/>
</dbReference>
<evidence type="ECO:0000313" key="2">
    <source>
        <dbReference type="EMBL" id="GAA0858663.1"/>
    </source>
</evidence>
<comment type="caution">
    <text evidence="2">The sequence shown here is derived from an EMBL/GenBank/DDBJ whole genome shotgun (WGS) entry which is preliminary data.</text>
</comment>
<dbReference type="GO" id="GO:0016787">
    <property type="term" value="F:hydrolase activity"/>
    <property type="evidence" value="ECO:0007669"/>
    <property type="project" value="UniProtKB-KW"/>
</dbReference>
<dbReference type="SUPFAM" id="SSF53474">
    <property type="entry name" value="alpha/beta-Hydrolases"/>
    <property type="match status" value="1"/>
</dbReference>
<evidence type="ECO:0000259" key="1">
    <source>
        <dbReference type="Pfam" id="PF12146"/>
    </source>
</evidence>
<dbReference type="EMBL" id="BAAACO010000001">
    <property type="protein sequence ID" value="GAA0858663.1"/>
    <property type="molecule type" value="Genomic_DNA"/>
</dbReference>
<keyword evidence="3" id="KW-1185">Reference proteome</keyword>
<proteinExistence type="predicted"/>
<gene>
    <name evidence="2" type="ORF">GCM10008916_17430</name>
</gene>
<dbReference type="InterPro" id="IPR029058">
    <property type="entry name" value="AB_hydrolase_fold"/>
</dbReference>
<dbReference type="InterPro" id="IPR022742">
    <property type="entry name" value="Hydrolase_4"/>
</dbReference>
<dbReference type="Pfam" id="PF12146">
    <property type="entry name" value="Hydrolase_4"/>
    <property type="match status" value="1"/>
</dbReference>
<keyword evidence="2" id="KW-0378">Hydrolase</keyword>
<reference evidence="3" key="1">
    <citation type="journal article" date="2019" name="Int. J. Syst. Evol. Microbiol.">
        <title>The Global Catalogue of Microorganisms (GCM) 10K type strain sequencing project: providing services to taxonomists for standard genome sequencing and annotation.</title>
        <authorList>
            <consortium name="The Broad Institute Genomics Platform"/>
            <consortium name="The Broad Institute Genome Sequencing Center for Infectious Disease"/>
            <person name="Wu L."/>
            <person name="Ma J."/>
        </authorList>
    </citation>
    <scope>NUCLEOTIDE SEQUENCE [LARGE SCALE GENOMIC DNA]</scope>
    <source>
        <strain evidence="3">JCM 6485</strain>
    </source>
</reference>
<organism evidence="2 3">
    <name type="scientific">Clostridium nitritogenes</name>
    <dbReference type="NCBI Taxonomy" id="83340"/>
    <lineage>
        <taxon>Bacteria</taxon>
        <taxon>Bacillati</taxon>
        <taxon>Bacillota</taxon>
        <taxon>Clostridia</taxon>
        <taxon>Eubacteriales</taxon>
        <taxon>Clostridiaceae</taxon>
        <taxon>Clostridium</taxon>
    </lineage>
</organism>
<evidence type="ECO:0000313" key="3">
    <source>
        <dbReference type="Proteomes" id="UP001501764"/>
    </source>
</evidence>
<dbReference type="InterPro" id="IPR051044">
    <property type="entry name" value="MAG_DAG_Lipase"/>
</dbReference>
<dbReference type="PANTHER" id="PTHR11614">
    <property type="entry name" value="PHOSPHOLIPASE-RELATED"/>
    <property type="match status" value="1"/>
</dbReference>
<dbReference type="RefSeq" id="WP_045724266.1">
    <property type="nucleotide sequence ID" value="NZ_BAAACO010000001.1"/>
</dbReference>